<keyword evidence="3" id="KW-1185">Reference proteome</keyword>
<dbReference type="InParanoid" id="A0A6P3YWI4"/>
<name>A0A6P3YWI4_ZIZJJ</name>
<dbReference type="Proteomes" id="UP001652623">
    <property type="component" value="Chromosome 1"/>
</dbReference>
<accession>A0A6P3YWI4</accession>
<evidence type="ECO:0000256" key="1">
    <source>
        <dbReference type="SAM" id="MobiDB-lite"/>
    </source>
</evidence>
<dbReference type="InterPro" id="IPR011053">
    <property type="entry name" value="Single_hybrid_motif"/>
</dbReference>
<dbReference type="PANTHER" id="PTHR47597:SF1">
    <property type="entry name" value="IS A MEMBER OF THE PF|00364 BIOTIN-REQUIRING ENZYMES FAMILY-RELATED"/>
    <property type="match status" value="1"/>
</dbReference>
<dbReference type="PANTHER" id="PTHR47597">
    <property type="entry name" value="IS A MEMBER OF THE PF|00364 BIOTIN-REQUIRING ENZYMES FAMILY-RELATED"/>
    <property type="match status" value="1"/>
</dbReference>
<dbReference type="RefSeq" id="XP_015868335.2">
    <property type="nucleotide sequence ID" value="XM_016012849.4"/>
</dbReference>
<evidence type="ECO:0000259" key="2">
    <source>
        <dbReference type="Pfam" id="PF00364"/>
    </source>
</evidence>
<sequence>MAACNLGTLNIKISNLNFGRRRAGSLQFYNMRTSAGQRPLQYAGCIISRSSKRLLSVCRGSSLETLSATTLEDSSEENKYSGSRSQLIPNFDEVESLLTKICDTTSIAEFELKLGGFQLHLLRDLTGKISTAPIPSPVPVSASTTAEEPASNGSVSSESLAIMKPPTSSRDIQTMLDNPADEGLVIIRSPRVGFFRRSRTIKGKRAPPPCQEKQVVEEGKVICFVEQLGGELPIESDVTGEVIKILVEDGDPVGYNDALIAILPSFPGIKLQ</sequence>
<dbReference type="FunCoup" id="A0A6P3YWI4">
    <property type="interactions" value="887"/>
</dbReference>
<dbReference type="SUPFAM" id="SSF51230">
    <property type="entry name" value="Single hybrid motif"/>
    <property type="match status" value="1"/>
</dbReference>
<feature type="compositionally biased region" description="Low complexity" evidence="1">
    <location>
        <begin position="133"/>
        <end position="146"/>
    </location>
</feature>
<protein>
    <submittedName>
        <fullName evidence="4">Uncharacterized protein LOC107405761</fullName>
    </submittedName>
</protein>
<proteinExistence type="predicted"/>
<dbReference type="Gene3D" id="2.40.50.100">
    <property type="match status" value="1"/>
</dbReference>
<gene>
    <name evidence="4" type="primary">LOC107405761</name>
</gene>
<evidence type="ECO:0000313" key="4">
    <source>
        <dbReference type="RefSeq" id="XP_015868335.2"/>
    </source>
</evidence>
<dbReference type="AlphaFoldDB" id="A0A6P3YWI4"/>
<feature type="region of interest" description="Disordered" evidence="1">
    <location>
        <begin position="133"/>
        <end position="162"/>
    </location>
</feature>
<organism evidence="3 4">
    <name type="scientific">Ziziphus jujuba</name>
    <name type="common">Chinese jujube</name>
    <name type="synonym">Ziziphus sativa</name>
    <dbReference type="NCBI Taxonomy" id="326968"/>
    <lineage>
        <taxon>Eukaryota</taxon>
        <taxon>Viridiplantae</taxon>
        <taxon>Streptophyta</taxon>
        <taxon>Embryophyta</taxon>
        <taxon>Tracheophyta</taxon>
        <taxon>Spermatophyta</taxon>
        <taxon>Magnoliopsida</taxon>
        <taxon>eudicotyledons</taxon>
        <taxon>Gunneridae</taxon>
        <taxon>Pentapetalae</taxon>
        <taxon>rosids</taxon>
        <taxon>fabids</taxon>
        <taxon>Rosales</taxon>
        <taxon>Rhamnaceae</taxon>
        <taxon>Paliureae</taxon>
        <taxon>Ziziphus</taxon>
    </lineage>
</organism>
<reference evidence="4" key="2">
    <citation type="submission" date="2025-08" db="UniProtKB">
        <authorList>
            <consortium name="RefSeq"/>
        </authorList>
    </citation>
    <scope>IDENTIFICATION</scope>
    <source>
        <tissue evidence="4">Seedling</tissue>
    </source>
</reference>
<dbReference type="CDD" id="cd06850">
    <property type="entry name" value="biotinyl_domain"/>
    <property type="match status" value="1"/>
</dbReference>
<evidence type="ECO:0000313" key="3">
    <source>
        <dbReference type="Proteomes" id="UP001652623"/>
    </source>
</evidence>
<feature type="domain" description="Lipoyl-binding" evidence="2">
    <location>
        <begin position="214"/>
        <end position="262"/>
    </location>
</feature>
<dbReference type="Pfam" id="PF00364">
    <property type="entry name" value="Biotin_lipoyl"/>
    <property type="match status" value="1"/>
</dbReference>
<dbReference type="KEGG" id="zju:107405761"/>
<reference evidence="3" key="1">
    <citation type="submission" date="2025-05" db="UniProtKB">
        <authorList>
            <consortium name="RefSeq"/>
        </authorList>
    </citation>
    <scope>NUCLEOTIDE SEQUENCE [LARGE SCALE GENOMIC DNA]</scope>
</reference>
<dbReference type="InterPro" id="IPR053217">
    <property type="entry name" value="ACC_Biotin_Carrier"/>
</dbReference>
<dbReference type="GeneID" id="107405761"/>
<dbReference type="InterPro" id="IPR000089">
    <property type="entry name" value="Biotin_lipoyl"/>
</dbReference>